<keyword evidence="2" id="KW-0964">Secreted</keyword>
<dbReference type="InterPro" id="IPR001343">
    <property type="entry name" value="Hemolysn_Ca-bd"/>
</dbReference>
<keyword evidence="5" id="KW-0378">Hydrolase</keyword>
<evidence type="ECO:0000313" key="5">
    <source>
        <dbReference type="EMBL" id="CAA9280500.1"/>
    </source>
</evidence>
<dbReference type="InterPro" id="IPR018511">
    <property type="entry name" value="Hemolysin-typ_Ca-bd_CS"/>
</dbReference>
<reference evidence="5" key="1">
    <citation type="submission" date="2020-02" db="EMBL/GenBank/DDBJ databases">
        <authorList>
            <person name="Meier V. D."/>
        </authorList>
    </citation>
    <scope>NUCLEOTIDE SEQUENCE</scope>
    <source>
        <strain evidence="5">AVDCRST_MAG08</strain>
    </source>
</reference>
<feature type="domain" description="DUF4214" evidence="4">
    <location>
        <begin position="374"/>
        <end position="441"/>
    </location>
</feature>
<dbReference type="SUPFAM" id="SSF51120">
    <property type="entry name" value="beta-Roll"/>
    <property type="match status" value="1"/>
</dbReference>
<dbReference type="Gene3D" id="1.10.3130.20">
    <property type="entry name" value="Phycobilisome linker domain"/>
    <property type="match status" value="2"/>
</dbReference>
<evidence type="ECO:0000256" key="1">
    <source>
        <dbReference type="ARBA" id="ARBA00004613"/>
    </source>
</evidence>
<sequence>MARVQLNRPQNLLVGTAFDGVLFEAGPNRIVVSDGVSATVYEGAFFYTRQGFVGGGTLAAVTNLTQGSVDLAITGLSLNAATAFDLIDRGDLQGLYRIALNGDDALLGSPGDDVLLAYSGNDLVSGGAGTDRLEGGDGNDRLAGGAGDDTLLGGDGGGDTASTGALRRQATVSNPTAAGTLAGPEGTDALVSIEAVGFGDGTLYFGPESFGAGVQRLYLAALGRPADPIGLGAWSAALESGAASTRAVAADIAGSAEFAQRYGAPDNAGFVGLLYGNVLGRAPDALGLDYWAGGLNNGSLARSDVVLGLSDSAEFKARTAPALANGLWAPDPAAVDVVRVYLATLDRLPDAGGLAFWTNALESGAATTRQLEAAFIGSAEFGARYGATTNAAFVDLLYQNVFDRGADAAGLAFWTGGLDAGRTTRAEVVRGLAFSDEMTAKVLPNVSDGIAFV</sequence>
<dbReference type="Gene3D" id="2.150.10.10">
    <property type="entry name" value="Serralysin-like metalloprotease, C-terminal"/>
    <property type="match status" value="1"/>
</dbReference>
<dbReference type="InterPro" id="IPR050557">
    <property type="entry name" value="RTX_toxin/Mannuronan_C5-epim"/>
</dbReference>
<evidence type="ECO:0000259" key="4">
    <source>
        <dbReference type="Pfam" id="PF13946"/>
    </source>
</evidence>
<dbReference type="GO" id="GO:0005576">
    <property type="term" value="C:extracellular region"/>
    <property type="evidence" value="ECO:0007669"/>
    <property type="project" value="UniProtKB-SubCell"/>
</dbReference>
<dbReference type="GO" id="GO:0005509">
    <property type="term" value="F:calcium ion binding"/>
    <property type="evidence" value="ECO:0007669"/>
    <property type="project" value="InterPro"/>
</dbReference>
<dbReference type="EMBL" id="CADCTG010000285">
    <property type="protein sequence ID" value="CAA9280500.1"/>
    <property type="molecule type" value="Genomic_DNA"/>
</dbReference>
<feature type="domain" description="DUF4214" evidence="4">
    <location>
        <begin position="250"/>
        <end position="318"/>
    </location>
</feature>
<organism evidence="5">
    <name type="scientific">uncultured Acetobacteraceae bacterium</name>
    <dbReference type="NCBI Taxonomy" id="169975"/>
    <lineage>
        <taxon>Bacteria</taxon>
        <taxon>Pseudomonadati</taxon>
        <taxon>Pseudomonadota</taxon>
        <taxon>Alphaproteobacteria</taxon>
        <taxon>Acetobacterales</taxon>
        <taxon>Acetobacteraceae</taxon>
        <taxon>environmental samples</taxon>
    </lineage>
</organism>
<dbReference type="InterPro" id="IPR038255">
    <property type="entry name" value="PBS_linker_sf"/>
</dbReference>
<comment type="subcellular location">
    <subcellularLocation>
        <location evidence="1">Secreted</location>
    </subcellularLocation>
</comment>
<name>A0A6J4JIU0_9PROT</name>
<dbReference type="Pfam" id="PF13946">
    <property type="entry name" value="DUF4214"/>
    <property type="match status" value="2"/>
</dbReference>
<evidence type="ECO:0000256" key="3">
    <source>
        <dbReference type="SAM" id="MobiDB-lite"/>
    </source>
</evidence>
<dbReference type="GO" id="GO:0004035">
    <property type="term" value="F:alkaline phosphatase activity"/>
    <property type="evidence" value="ECO:0007669"/>
    <property type="project" value="UniProtKB-EC"/>
</dbReference>
<evidence type="ECO:0000256" key="2">
    <source>
        <dbReference type="ARBA" id="ARBA00022525"/>
    </source>
</evidence>
<feature type="compositionally biased region" description="Basic and acidic residues" evidence="3">
    <location>
        <begin position="131"/>
        <end position="140"/>
    </location>
</feature>
<accession>A0A6J4JIU0</accession>
<dbReference type="PANTHER" id="PTHR38340:SF1">
    <property type="entry name" value="S-LAYER PROTEIN"/>
    <property type="match status" value="1"/>
</dbReference>
<gene>
    <name evidence="5" type="ORF">AVDCRST_MAG08-3743</name>
</gene>
<feature type="region of interest" description="Disordered" evidence="3">
    <location>
        <begin position="128"/>
        <end position="169"/>
    </location>
</feature>
<dbReference type="PANTHER" id="PTHR38340">
    <property type="entry name" value="S-LAYER PROTEIN"/>
    <property type="match status" value="1"/>
</dbReference>
<proteinExistence type="predicted"/>
<dbReference type="AlphaFoldDB" id="A0A6J4JIU0"/>
<dbReference type="PROSITE" id="PS00330">
    <property type="entry name" value="HEMOLYSIN_CALCIUM"/>
    <property type="match status" value="1"/>
</dbReference>
<dbReference type="InterPro" id="IPR011049">
    <property type="entry name" value="Serralysin-like_metalloprot_C"/>
</dbReference>
<dbReference type="Pfam" id="PF00353">
    <property type="entry name" value="HemolysinCabind"/>
    <property type="match status" value="1"/>
</dbReference>
<dbReference type="InterPro" id="IPR025282">
    <property type="entry name" value="DUF4214"/>
</dbReference>
<dbReference type="PRINTS" id="PR00313">
    <property type="entry name" value="CABNDNGRPT"/>
</dbReference>
<dbReference type="EC" id="3.1.3.1" evidence="5"/>
<protein>
    <submittedName>
        <fullName evidence="5">Alkaline phosphatase</fullName>
        <ecNumber evidence="5">3.1.3.1</ecNumber>
    </submittedName>
</protein>